<dbReference type="Proteomes" id="UP001157974">
    <property type="component" value="Unassembled WGS sequence"/>
</dbReference>
<evidence type="ECO:0000256" key="3">
    <source>
        <dbReference type="ARBA" id="ARBA00022692"/>
    </source>
</evidence>
<evidence type="ECO:0000256" key="1">
    <source>
        <dbReference type="ARBA" id="ARBA00004141"/>
    </source>
</evidence>
<sequence length="251" mass="27679">MFAGSLLWFVIGKLTLGSGAPRENPFFVADAGLWNASNGETVPPVQLLIVFFAAFIPTMLILEILVRIGNWSFAEVVRNFFRFAFGLIGSVAITATFVDLGKLAVGELRPDFYARCYGHEASLPTSTMYSDVVDDNQGCKEDDLHVLNTGRRSFPSGHAGLAMAGSFFMTLYLLYVAKRLKRPWLSQIIFFVALVPFSYGLWVSMTRVIDNVHHPADIVGGALLGMTVSSLYYLWTISLEPGDLDADKYLG</sequence>
<keyword evidence="5 6" id="KW-0472">Membrane</keyword>
<organism evidence="9 10">
    <name type="scientific">Rhodosorus marinus</name>
    <dbReference type="NCBI Taxonomy" id="101924"/>
    <lineage>
        <taxon>Eukaryota</taxon>
        <taxon>Rhodophyta</taxon>
        <taxon>Stylonematophyceae</taxon>
        <taxon>Stylonematales</taxon>
        <taxon>Stylonemataceae</taxon>
        <taxon>Rhodosorus</taxon>
    </lineage>
</organism>
<evidence type="ECO:0000256" key="4">
    <source>
        <dbReference type="ARBA" id="ARBA00022989"/>
    </source>
</evidence>
<accession>A0AAV8UTB3</accession>
<feature type="signal peptide" evidence="7">
    <location>
        <begin position="1"/>
        <end position="19"/>
    </location>
</feature>
<dbReference type="Pfam" id="PF01569">
    <property type="entry name" value="PAP2"/>
    <property type="match status" value="1"/>
</dbReference>
<keyword evidence="4 6" id="KW-1133">Transmembrane helix</keyword>
<feature type="transmembrane region" description="Helical" evidence="6">
    <location>
        <begin position="80"/>
        <end position="98"/>
    </location>
</feature>
<comment type="similarity">
    <text evidence="2">Belongs to the PA-phosphatase related phosphoesterase family.</text>
</comment>
<evidence type="ECO:0000256" key="6">
    <source>
        <dbReference type="SAM" id="Phobius"/>
    </source>
</evidence>
<protein>
    <recommendedName>
        <fullName evidence="8">Phosphatidic acid phosphatase type 2/haloperoxidase domain-containing protein</fullName>
    </recommendedName>
</protein>
<dbReference type="InterPro" id="IPR000326">
    <property type="entry name" value="PAP2/HPO"/>
</dbReference>
<dbReference type="PANTHER" id="PTHR10165">
    <property type="entry name" value="LIPID PHOSPHATE PHOSPHATASE"/>
    <property type="match status" value="1"/>
</dbReference>
<comment type="caution">
    <text evidence="9">The sequence shown here is derived from an EMBL/GenBank/DDBJ whole genome shotgun (WGS) entry which is preliminary data.</text>
</comment>
<keyword evidence="7" id="KW-0732">Signal</keyword>
<dbReference type="InterPro" id="IPR036938">
    <property type="entry name" value="PAP2/HPO_sf"/>
</dbReference>
<feature type="transmembrane region" description="Helical" evidence="6">
    <location>
        <begin position="157"/>
        <end position="177"/>
    </location>
</feature>
<name>A0AAV8UTB3_9RHOD</name>
<evidence type="ECO:0000256" key="5">
    <source>
        <dbReference type="ARBA" id="ARBA00023136"/>
    </source>
</evidence>
<feature type="transmembrane region" description="Helical" evidence="6">
    <location>
        <begin position="184"/>
        <end position="202"/>
    </location>
</feature>
<reference evidence="9 10" key="1">
    <citation type="journal article" date="2023" name="Nat. Commun.">
        <title>Origin of minicircular mitochondrial genomes in red algae.</title>
        <authorList>
            <person name="Lee Y."/>
            <person name="Cho C.H."/>
            <person name="Lee Y.M."/>
            <person name="Park S.I."/>
            <person name="Yang J.H."/>
            <person name="West J.A."/>
            <person name="Bhattacharya D."/>
            <person name="Yoon H.S."/>
        </authorList>
    </citation>
    <scope>NUCLEOTIDE SEQUENCE [LARGE SCALE GENOMIC DNA]</scope>
    <source>
        <strain evidence="9 10">CCMP1338</strain>
        <tissue evidence="9">Whole cell</tissue>
    </source>
</reference>
<keyword evidence="3 6" id="KW-0812">Transmembrane</keyword>
<feature type="domain" description="Phosphatidic acid phosphatase type 2/haloperoxidase" evidence="8">
    <location>
        <begin position="85"/>
        <end position="233"/>
    </location>
</feature>
<evidence type="ECO:0000259" key="8">
    <source>
        <dbReference type="SMART" id="SM00014"/>
    </source>
</evidence>
<proteinExistence type="inferred from homology"/>
<dbReference type="Gene3D" id="1.20.144.10">
    <property type="entry name" value="Phosphatidic acid phosphatase type 2/haloperoxidase"/>
    <property type="match status" value="1"/>
</dbReference>
<dbReference type="InterPro" id="IPR043216">
    <property type="entry name" value="PAP-like"/>
</dbReference>
<evidence type="ECO:0000256" key="2">
    <source>
        <dbReference type="ARBA" id="ARBA00008816"/>
    </source>
</evidence>
<feature type="transmembrane region" description="Helical" evidence="6">
    <location>
        <begin position="43"/>
        <end position="68"/>
    </location>
</feature>
<dbReference type="EMBL" id="JAMWBK010000004">
    <property type="protein sequence ID" value="KAJ8905790.1"/>
    <property type="molecule type" value="Genomic_DNA"/>
</dbReference>
<dbReference type="SMART" id="SM00014">
    <property type="entry name" value="acidPPc"/>
    <property type="match status" value="1"/>
</dbReference>
<evidence type="ECO:0000256" key="7">
    <source>
        <dbReference type="SAM" id="SignalP"/>
    </source>
</evidence>
<comment type="subcellular location">
    <subcellularLocation>
        <location evidence="1">Membrane</location>
        <topology evidence="1">Multi-pass membrane protein</topology>
    </subcellularLocation>
</comment>
<evidence type="ECO:0000313" key="10">
    <source>
        <dbReference type="Proteomes" id="UP001157974"/>
    </source>
</evidence>
<dbReference type="SUPFAM" id="SSF48317">
    <property type="entry name" value="Acid phosphatase/Vanadium-dependent haloperoxidase"/>
    <property type="match status" value="1"/>
</dbReference>
<keyword evidence="10" id="KW-1185">Reference proteome</keyword>
<dbReference type="GO" id="GO:0016020">
    <property type="term" value="C:membrane"/>
    <property type="evidence" value="ECO:0007669"/>
    <property type="project" value="UniProtKB-SubCell"/>
</dbReference>
<dbReference type="AlphaFoldDB" id="A0AAV8UTB3"/>
<gene>
    <name evidence="9" type="ORF">NDN08_002295</name>
</gene>
<feature type="chain" id="PRO_5043417806" description="Phosphatidic acid phosphatase type 2/haloperoxidase domain-containing protein" evidence="7">
    <location>
        <begin position="20"/>
        <end position="251"/>
    </location>
</feature>
<evidence type="ECO:0000313" key="9">
    <source>
        <dbReference type="EMBL" id="KAJ8905790.1"/>
    </source>
</evidence>
<feature type="transmembrane region" description="Helical" evidence="6">
    <location>
        <begin position="214"/>
        <end position="235"/>
    </location>
</feature>
<dbReference type="GO" id="GO:0006644">
    <property type="term" value="P:phospholipid metabolic process"/>
    <property type="evidence" value="ECO:0007669"/>
    <property type="project" value="InterPro"/>
</dbReference>